<keyword evidence="19" id="KW-1185">Reference proteome</keyword>
<dbReference type="RefSeq" id="WP_308951164.1">
    <property type="nucleotide sequence ID" value="NZ_JARXHW010000033.1"/>
</dbReference>
<keyword evidence="6" id="KW-0812">Transmembrane</keyword>
<evidence type="ECO:0000256" key="10">
    <source>
        <dbReference type="ARBA" id="ARBA00023114"/>
    </source>
</evidence>
<evidence type="ECO:0000259" key="17">
    <source>
        <dbReference type="Pfam" id="PF22461"/>
    </source>
</evidence>
<dbReference type="Pfam" id="PF22461">
    <property type="entry name" value="SLBB_2"/>
    <property type="match status" value="1"/>
</dbReference>
<dbReference type="InterPro" id="IPR049712">
    <property type="entry name" value="Poly_export"/>
</dbReference>
<reference evidence="18 19" key="1">
    <citation type="submission" date="2023-04" db="EMBL/GenBank/DDBJ databases">
        <title>A novel bacteria isolated from coastal sediment.</title>
        <authorList>
            <person name="Liu X.-J."/>
            <person name="Du Z.-J."/>
        </authorList>
    </citation>
    <scope>NUCLEOTIDE SEQUENCE [LARGE SCALE GENOMIC DNA]</scope>
    <source>
        <strain evidence="18 19">SDUM461003</strain>
    </source>
</reference>
<keyword evidence="10" id="KW-0626">Porin</keyword>
<comment type="similarity">
    <text evidence="2">Belongs to the BexD/CtrA/VexA family.</text>
</comment>
<dbReference type="InterPro" id="IPR003715">
    <property type="entry name" value="Poly_export_N"/>
</dbReference>
<keyword evidence="3" id="KW-0813">Transport</keyword>
<evidence type="ECO:0000256" key="4">
    <source>
        <dbReference type="ARBA" id="ARBA00022452"/>
    </source>
</evidence>
<evidence type="ECO:0000256" key="8">
    <source>
        <dbReference type="ARBA" id="ARBA00023047"/>
    </source>
</evidence>
<dbReference type="PANTHER" id="PTHR33619:SF3">
    <property type="entry name" value="POLYSACCHARIDE EXPORT PROTEIN GFCE-RELATED"/>
    <property type="match status" value="1"/>
</dbReference>
<evidence type="ECO:0000256" key="12">
    <source>
        <dbReference type="ARBA" id="ARBA00023139"/>
    </source>
</evidence>
<evidence type="ECO:0000256" key="5">
    <source>
        <dbReference type="ARBA" id="ARBA00022597"/>
    </source>
</evidence>
<proteinExistence type="inferred from homology"/>
<dbReference type="EMBL" id="JARXHW010000033">
    <property type="protein sequence ID" value="MDQ8208544.1"/>
    <property type="molecule type" value="Genomic_DNA"/>
</dbReference>
<keyword evidence="13" id="KW-0998">Cell outer membrane</keyword>
<feature type="domain" description="Soluble ligand binding" evidence="16">
    <location>
        <begin position="120"/>
        <end position="174"/>
    </location>
</feature>
<dbReference type="PANTHER" id="PTHR33619">
    <property type="entry name" value="POLYSACCHARIDE EXPORT PROTEIN GFCE-RELATED"/>
    <property type="match status" value="1"/>
</dbReference>
<organism evidence="18 19">
    <name type="scientific">Thalassobacterium maritimum</name>
    <dbReference type="NCBI Taxonomy" id="3041265"/>
    <lineage>
        <taxon>Bacteria</taxon>
        <taxon>Pseudomonadati</taxon>
        <taxon>Verrucomicrobiota</taxon>
        <taxon>Opitutia</taxon>
        <taxon>Puniceicoccales</taxon>
        <taxon>Coraliomargaritaceae</taxon>
        <taxon>Thalassobacterium</taxon>
    </lineage>
</organism>
<gene>
    <name evidence="18" type="ORF">QEH52_13550</name>
</gene>
<evidence type="ECO:0000313" key="18">
    <source>
        <dbReference type="EMBL" id="MDQ8208544.1"/>
    </source>
</evidence>
<evidence type="ECO:0000256" key="1">
    <source>
        <dbReference type="ARBA" id="ARBA00004571"/>
    </source>
</evidence>
<keyword evidence="12" id="KW-0564">Palmitate</keyword>
<evidence type="ECO:0000256" key="6">
    <source>
        <dbReference type="ARBA" id="ARBA00022692"/>
    </source>
</evidence>
<evidence type="ECO:0000256" key="3">
    <source>
        <dbReference type="ARBA" id="ARBA00022448"/>
    </source>
</evidence>
<evidence type="ECO:0000259" key="16">
    <source>
        <dbReference type="Pfam" id="PF10531"/>
    </source>
</evidence>
<keyword evidence="14" id="KW-0449">Lipoprotein</keyword>
<sequence>MNKHPKFLVYFAVFLVTFIGNPTENKAQESGPRPAGDDVQEPLIELGDTLQISLKEDASFHFQGPVGEGGQIDVPYLGERVVAGRSIESVQQELEQALEVDLYWDATVSVRILGHAPASIYVYGAVKEPGLVEMPNLEQLSISQVLATVKGLTTWADLENAYIIRKSPQGVEEKIPVNIRERLLEPAGEPVLQSYDQLFIPGLNGSGEGSLLSSDPMEVIVVGQVGAPGVIKFAPGESATLMRAVFKAGGLTRFAKGDAIKLIRYSGQERTVELVDLEVVIEEGFLDKDRELLPGDMVIVPQKFINL</sequence>
<dbReference type="Gene3D" id="3.30.1950.10">
    <property type="entry name" value="wza like domain"/>
    <property type="match status" value="1"/>
</dbReference>
<evidence type="ECO:0000259" key="15">
    <source>
        <dbReference type="Pfam" id="PF02563"/>
    </source>
</evidence>
<evidence type="ECO:0000256" key="14">
    <source>
        <dbReference type="ARBA" id="ARBA00023288"/>
    </source>
</evidence>
<keyword evidence="11" id="KW-0472">Membrane</keyword>
<dbReference type="InterPro" id="IPR019554">
    <property type="entry name" value="Soluble_ligand-bd"/>
</dbReference>
<dbReference type="Pfam" id="PF10531">
    <property type="entry name" value="SLBB"/>
    <property type="match status" value="1"/>
</dbReference>
<feature type="domain" description="SLBB" evidence="17">
    <location>
        <begin position="219"/>
        <end position="300"/>
    </location>
</feature>
<dbReference type="Pfam" id="PF02563">
    <property type="entry name" value="Poly_export"/>
    <property type="match status" value="1"/>
</dbReference>
<comment type="caution">
    <text evidence="18">The sequence shown here is derived from an EMBL/GenBank/DDBJ whole genome shotgun (WGS) entry which is preliminary data.</text>
</comment>
<keyword evidence="4" id="KW-1134">Transmembrane beta strand</keyword>
<dbReference type="Proteomes" id="UP001225316">
    <property type="component" value="Unassembled WGS sequence"/>
</dbReference>
<evidence type="ECO:0000313" key="19">
    <source>
        <dbReference type="Proteomes" id="UP001225316"/>
    </source>
</evidence>
<evidence type="ECO:0000256" key="9">
    <source>
        <dbReference type="ARBA" id="ARBA00023065"/>
    </source>
</evidence>
<feature type="domain" description="Polysaccharide export protein N-terminal" evidence="15">
    <location>
        <begin position="41"/>
        <end position="112"/>
    </location>
</feature>
<accession>A0ABU1AWK6</accession>
<comment type="subcellular location">
    <subcellularLocation>
        <location evidence="1">Cell outer membrane</location>
        <topology evidence="1">Multi-pass membrane protein</topology>
    </subcellularLocation>
</comment>
<evidence type="ECO:0000256" key="11">
    <source>
        <dbReference type="ARBA" id="ARBA00023136"/>
    </source>
</evidence>
<dbReference type="Gene3D" id="3.10.560.10">
    <property type="entry name" value="Outer membrane lipoprotein wza domain like"/>
    <property type="match status" value="2"/>
</dbReference>
<keyword evidence="9" id="KW-0406">Ion transport</keyword>
<protein>
    <submittedName>
        <fullName evidence="18">SLBB domain-containing protein</fullName>
    </submittedName>
</protein>
<evidence type="ECO:0000256" key="7">
    <source>
        <dbReference type="ARBA" id="ARBA00022729"/>
    </source>
</evidence>
<keyword evidence="5" id="KW-0762">Sugar transport</keyword>
<evidence type="ECO:0000256" key="2">
    <source>
        <dbReference type="ARBA" id="ARBA00009450"/>
    </source>
</evidence>
<name>A0ABU1AWK6_9BACT</name>
<dbReference type="InterPro" id="IPR054765">
    <property type="entry name" value="SLBB_dom"/>
</dbReference>
<keyword evidence="7" id="KW-0732">Signal</keyword>
<evidence type="ECO:0000256" key="13">
    <source>
        <dbReference type="ARBA" id="ARBA00023237"/>
    </source>
</evidence>
<keyword evidence="8" id="KW-0625">Polysaccharide transport</keyword>